<dbReference type="EMBL" id="JBEPEK010000470">
    <property type="protein sequence ID" value="MER7185674.1"/>
    <property type="molecule type" value="Genomic_DNA"/>
</dbReference>
<evidence type="ECO:0000259" key="1">
    <source>
        <dbReference type="Pfam" id="PF04965"/>
    </source>
</evidence>
<gene>
    <name evidence="2" type="ORF">ABT404_40495</name>
</gene>
<evidence type="ECO:0000313" key="3">
    <source>
        <dbReference type="Proteomes" id="UP001474181"/>
    </source>
</evidence>
<dbReference type="InterPro" id="IPR007048">
    <property type="entry name" value="IraD/Gp25-like"/>
</dbReference>
<reference evidence="2 3" key="1">
    <citation type="submission" date="2024-06" db="EMBL/GenBank/DDBJ databases">
        <title>The Natural Products Discovery Center: Release of the First 8490 Sequenced Strains for Exploring Actinobacteria Biosynthetic Diversity.</title>
        <authorList>
            <person name="Kalkreuter E."/>
            <person name="Kautsar S.A."/>
            <person name="Yang D."/>
            <person name="Bader C.D."/>
            <person name="Teijaro C.N."/>
            <person name="Fluegel L."/>
            <person name="Davis C.M."/>
            <person name="Simpson J.R."/>
            <person name="Lauterbach L."/>
            <person name="Steele A.D."/>
            <person name="Gui C."/>
            <person name="Meng S."/>
            <person name="Li G."/>
            <person name="Viehrig K."/>
            <person name="Ye F."/>
            <person name="Su P."/>
            <person name="Kiefer A.F."/>
            <person name="Nichols A."/>
            <person name="Cepeda A.J."/>
            <person name="Yan W."/>
            <person name="Fan B."/>
            <person name="Jiang Y."/>
            <person name="Adhikari A."/>
            <person name="Zheng C.-J."/>
            <person name="Schuster L."/>
            <person name="Cowan T.M."/>
            <person name="Smanski M.J."/>
            <person name="Chevrette M.G."/>
            <person name="De Carvalho L.P.S."/>
            <person name="Shen B."/>
        </authorList>
    </citation>
    <scope>NUCLEOTIDE SEQUENCE [LARGE SCALE GENOMIC DNA]</scope>
    <source>
        <strain evidence="2 3">NPDC000234</strain>
    </source>
</reference>
<comment type="caution">
    <text evidence="2">The sequence shown here is derived from an EMBL/GenBank/DDBJ whole genome shotgun (WGS) entry which is preliminary data.</text>
</comment>
<accession>A0ABV1X9H4</accession>
<organism evidence="2 3">
    <name type="scientific">Streptomyces hyaluromycini</name>
    <dbReference type="NCBI Taxonomy" id="1377993"/>
    <lineage>
        <taxon>Bacteria</taxon>
        <taxon>Bacillati</taxon>
        <taxon>Actinomycetota</taxon>
        <taxon>Actinomycetes</taxon>
        <taxon>Kitasatosporales</taxon>
        <taxon>Streptomycetaceae</taxon>
        <taxon>Streptomyces</taxon>
    </lineage>
</organism>
<dbReference type="Proteomes" id="UP001474181">
    <property type="component" value="Unassembled WGS sequence"/>
</dbReference>
<feature type="domain" description="IraD/Gp25-like" evidence="1">
    <location>
        <begin position="19"/>
        <end position="107"/>
    </location>
</feature>
<dbReference type="RefSeq" id="WP_350788764.1">
    <property type="nucleotide sequence ID" value="NZ_JBEPEK010000470.1"/>
</dbReference>
<name>A0ABV1X9H4_9ACTN</name>
<protein>
    <submittedName>
        <fullName evidence="2">GPW/gp25 family protein</fullName>
    </submittedName>
</protein>
<proteinExistence type="predicted"/>
<evidence type="ECO:0000313" key="2">
    <source>
        <dbReference type="EMBL" id="MER7185674.1"/>
    </source>
</evidence>
<dbReference type="Pfam" id="PF04965">
    <property type="entry name" value="GPW_gp25"/>
    <property type="match status" value="1"/>
</dbReference>
<sequence length="118" mass="12844">MHIGFPFRIDHRGRTASADDDEYVRGLIEQVLFTAPGERVNRPGFGSGLRQLLFEPASGELATATRALVQAALQQWLGAEIDVQAVDVVADDATVRVTVQYRTRTAPLPVTAVITRAV</sequence>
<dbReference type="Gene3D" id="3.10.450.40">
    <property type="match status" value="1"/>
</dbReference>
<keyword evidence="3" id="KW-1185">Reference proteome</keyword>
<dbReference type="SUPFAM" id="SSF160719">
    <property type="entry name" value="gpW/gp25-like"/>
    <property type="match status" value="1"/>
</dbReference>